<gene>
    <name evidence="2" type="ORF">ACFSRY_16770</name>
</gene>
<dbReference type="RefSeq" id="WP_377510437.1">
    <property type="nucleotide sequence ID" value="NZ_JBHULU010000021.1"/>
</dbReference>
<protein>
    <submittedName>
        <fullName evidence="2">Uncharacterized protein</fullName>
    </submittedName>
</protein>
<comment type="caution">
    <text evidence="2">The sequence shown here is derived from an EMBL/GenBank/DDBJ whole genome shotgun (WGS) entry which is preliminary data.</text>
</comment>
<dbReference type="Proteomes" id="UP001597544">
    <property type="component" value="Unassembled WGS sequence"/>
</dbReference>
<organism evidence="2 3">
    <name type="scientific">Pontibacter locisalis</name>
    <dbReference type="NCBI Taxonomy" id="1719035"/>
    <lineage>
        <taxon>Bacteria</taxon>
        <taxon>Pseudomonadati</taxon>
        <taxon>Bacteroidota</taxon>
        <taxon>Cytophagia</taxon>
        <taxon>Cytophagales</taxon>
        <taxon>Hymenobacteraceae</taxon>
        <taxon>Pontibacter</taxon>
    </lineage>
</organism>
<dbReference type="EMBL" id="JBHULU010000021">
    <property type="protein sequence ID" value="MFD2515528.1"/>
    <property type="molecule type" value="Genomic_DNA"/>
</dbReference>
<feature type="coiled-coil region" evidence="1">
    <location>
        <begin position="95"/>
        <end position="126"/>
    </location>
</feature>
<name>A0ABW5IQF6_9BACT</name>
<keyword evidence="3" id="KW-1185">Reference proteome</keyword>
<evidence type="ECO:0000256" key="1">
    <source>
        <dbReference type="SAM" id="Coils"/>
    </source>
</evidence>
<dbReference type="PROSITE" id="PS51257">
    <property type="entry name" value="PROKAR_LIPOPROTEIN"/>
    <property type="match status" value="1"/>
</dbReference>
<evidence type="ECO:0000313" key="3">
    <source>
        <dbReference type="Proteomes" id="UP001597544"/>
    </source>
</evidence>
<proteinExistence type="predicted"/>
<sequence>MTLSIRSLFFAICLFAFISCTDQEAQQERDQALNDYRNFVTQVEEDAQREYTETELRAMEKAAEDDSRWETESAEVMQKFDDQKRKVVQNIDLYDEAEQQEVRELEERYNRAYQQQKEKYQEVSRRYRLRRDLLGLRVNADDMSSITAEELPATYERFVQNLEPKATELEGREWELVEGWWVALNNRKRALENELSADAKSKIEKASERYRNIRQETKIS</sequence>
<reference evidence="3" key="1">
    <citation type="journal article" date="2019" name="Int. J. Syst. Evol. Microbiol.">
        <title>The Global Catalogue of Microorganisms (GCM) 10K type strain sequencing project: providing services to taxonomists for standard genome sequencing and annotation.</title>
        <authorList>
            <consortium name="The Broad Institute Genomics Platform"/>
            <consortium name="The Broad Institute Genome Sequencing Center for Infectious Disease"/>
            <person name="Wu L."/>
            <person name="Ma J."/>
        </authorList>
    </citation>
    <scope>NUCLEOTIDE SEQUENCE [LARGE SCALE GENOMIC DNA]</scope>
    <source>
        <strain evidence="3">KCTC 42498</strain>
    </source>
</reference>
<evidence type="ECO:0000313" key="2">
    <source>
        <dbReference type="EMBL" id="MFD2515528.1"/>
    </source>
</evidence>
<accession>A0ABW5IQF6</accession>
<keyword evidence="1" id="KW-0175">Coiled coil</keyword>